<dbReference type="PANTHER" id="PTHR48462:SF1">
    <property type="entry name" value="PROTEIN, PUTATIVE-RELATED"/>
    <property type="match status" value="1"/>
</dbReference>
<protein>
    <submittedName>
        <fullName evidence="1">Auxilin-like protein</fullName>
    </submittedName>
</protein>
<accession>A0A699JSX1</accession>
<dbReference type="PANTHER" id="PTHR48462">
    <property type="entry name" value="PROTEIN, PUTATIVE-RELATED"/>
    <property type="match status" value="1"/>
</dbReference>
<name>A0A699JSX1_TANCI</name>
<reference evidence="1" key="1">
    <citation type="journal article" date="2019" name="Sci. Rep.">
        <title>Draft genome of Tanacetum cinerariifolium, the natural source of mosquito coil.</title>
        <authorList>
            <person name="Yamashiro T."/>
            <person name="Shiraishi A."/>
            <person name="Satake H."/>
            <person name="Nakayama K."/>
        </authorList>
    </citation>
    <scope>NUCLEOTIDE SEQUENCE</scope>
</reference>
<dbReference type="AlphaFoldDB" id="A0A699JSX1"/>
<organism evidence="1">
    <name type="scientific">Tanacetum cinerariifolium</name>
    <name type="common">Dalmatian daisy</name>
    <name type="synonym">Chrysanthemum cinerariifolium</name>
    <dbReference type="NCBI Taxonomy" id="118510"/>
    <lineage>
        <taxon>Eukaryota</taxon>
        <taxon>Viridiplantae</taxon>
        <taxon>Streptophyta</taxon>
        <taxon>Embryophyta</taxon>
        <taxon>Tracheophyta</taxon>
        <taxon>Spermatophyta</taxon>
        <taxon>Magnoliopsida</taxon>
        <taxon>eudicotyledons</taxon>
        <taxon>Gunneridae</taxon>
        <taxon>Pentapetalae</taxon>
        <taxon>asterids</taxon>
        <taxon>campanulids</taxon>
        <taxon>Asterales</taxon>
        <taxon>Asteraceae</taxon>
        <taxon>Asteroideae</taxon>
        <taxon>Anthemideae</taxon>
        <taxon>Anthemidinae</taxon>
        <taxon>Tanacetum</taxon>
    </lineage>
</organism>
<dbReference type="EMBL" id="BKCJ010445049">
    <property type="protein sequence ID" value="GFA55696.1"/>
    <property type="molecule type" value="Genomic_DNA"/>
</dbReference>
<gene>
    <name evidence="1" type="ORF">Tci_627668</name>
</gene>
<sequence>GRSTLRPAGVLVFGWVGGKHAFVDLTGVSPLVGLSSRGFTLDQAALKAASCKMTKYEKSCIKNQHVFTPFKFDTFGFFALEAVELLNRVQWEPTGLAQLATNGIFGYVSFSPT</sequence>
<comment type="caution">
    <text evidence="1">The sequence shown here is derived from an EMBL/GenBank/DDBJ whole genome shotgun (WGS) entry which is preliminary data.</text>
</comment>
<proteinExistence type="predicted"/>
<evidence type="ECO:0000313" key="1">
    <source>
        <dbReference type="EMBL" id="GFA55696.1"/>
    </source>
</evidence>
<feature type="non-terminal residue" evidence="1">
    <location>
        <position position="1"/>
    </location>
</feature>